<dbReference type="InterPro" id="IPR036117">
    <property type="entry name" value="DhaL_dom_sf"/>
</dbReference>
<dbReference type="InterPro" id="IPR004007">
    <property type="entry name" value="DhaL_dom"/>
</dbReference>
<evidence type="ECO:0000256" key="4">
    <source>
        <dbReference type="ARBA" id="ARBA00022679"/>
    </source>
</evidence>
<keyword evidence="6" id="KW-0418">Kinase</keyword>
<feature type="compositionally biased region" description="Basic and acidic residues" evidence="11">
    <location>
        <begin position="628"/>
        <end position="638"/>
    </location>
</feature>
<dbReference type="Pfam" id="PF02733">
    <property type="entry name" value="Dak1"/>
    <property type="match status" value="1"/>
</dbReference>
<evidence type="ECO:0000256" key="2">
    <source>
        <dbReference type="ARBA" id="ARBA00004778"/>
    </source>
</evidence>
<dbReference type="InterPro" id="IPR050861">
    <property type="entry name" value="Dihydroxyacetone_Kinase"/>
</dbReference>
<feature type="domain" description="DhaL" evidence="12">
    <location>
        <begin position="436"/>
        <end position="654"/>
    </location>
</feature>
<evidence type="ECO:0000256" key="11">
    <source>
        <dbReference type="SAM" id="MobiDB-lite"/>
    </source>
</evidence>
<keyword evidence="5" id="KW-0547">Nucleotide-binding</keyword>
<evidence type="ECO:0000256" key="8">
    <source>
        <dbReference type="ARBA" id="ARBA00022840"/>
    </source>
</evidence>
<dbReference type="Gene3D" id="3.40.50.10440">
    <property type="entry name" value="Dihydroxyacetone kinase, domain 1"/>
    <property type="match status" value="1"/>
</dbReference>
<sequence>MSTKHIFEAEHLVERSLRGVVATNPNLHCHGPSKVVYDASWSPVASQGSSPIALIAGGGAGHEPAFAGYVGQGMLTAAISGDIFASPSTRQICTCLDLLLLSSSSSAEDSNGNDGRSKKAIFVVLQYSGDALNFGLAREKARAAGWEVEVVLVGDDVSIGRAQGGRVGRRGLAAQVFVIKAMGALLARTEKTEREREIVGSVGALAEFGRGVAEYAGTMGVSLDHCHLPGSGRSSSSGWNSLGAEQVGLGVGIHNEPGLRLETYGSQEPGALINKLLNFILNKDDADRAFLAYESADKFVLVINNLGGISTLELNAVVHETVVQLKEGWKIAPTRVFAGTYLSSLNAPGFSISLIDLDKIQSKTGVDVLTLLEDPTQAVGWTGSRSYLADAPRNVLTAEELSRQLSNLKGGITQTSSKTASPSSQKQERIISMDAKQVQNMLASAASSLIAAEPEITRLDTLQGDGDCGTTSRSLAHAVQSALKADEIPLGDAQGVVAAVGGIVEGSMGGTSGALYALFFSALAVSLQRQGRQEGGGGENTATSNKKLWAQSTLEALESLSQFTPARPGDRTLIDALDPFVRTLATSSFEDAVRASREGAEGTSGMVARLGRAAYVGENDAEGQEGQGKGEKKGERLPDPGAVGVAALLEGLLAGSKM</sequence>
<evidence type="ECO:0000256" key="6">
    <source>
        <dbReference type="ARBA" id="ARBA00022777"/>
    </source>
</evidence>
<evidence type="ECO:0000313" key="17">
    <source>
        <dbReference type="Proteomes" id="UP000836402"/>
    </source>
</evidence>
<evidence type="ECO:0000313" key="16">
    <source>
        <dbReference type="Proteomes" id="UP000077671"/>
    </source>
</evidence>
<dbReference type="GO" id="GO:0004371">
    <property type="term" value="F:glycerone kinase activity"/>
    <property type="evidence" value="ECO:0007669"/>
    <property type="project" value="UniProtKB-EC"/>
</dbReference>
<evidence type="ECO:0000313" key="15">
    <source>
        <dbReference type="EMBL" id="KAE8263011.1"/>
    </source>
</evidence>
<reference evidence="14" key="3">
    <citation type="submission" date="2020-10" db="EMBL/GenBank/DDBJ databases">
        <authorList>
            <person name="Sedaghatjoo S."/>
        </authorList>
    </citation>
    <scope>NUCLEOTIDE SEQUENCE</scope>
    <source>
        <strain evidence="14">AZH3</strain>
    </source>
</reference>
<dbReference type="FunFam" id="3.30.1180.20:FF:000001">
    <property type="entry name" value="Dihydroxyacetone kinase 1"/>
    <property type="match status" value="1"/>
</dbReference>
<dbReference type="UniPathway" id="UPA00617">
    <property type="reaction ID" value="UER00669"/>
</dbReference>
<dbReference type="FunFam" id="3.40.50.10440:FF:000001">
    <property type="entry name" value="Dihydroxyacetone kinase, DhaK subunit"/>
    <property type="match status" value="1"/>
</dbReference>
<dbReference type="Gene3D" id="3.30.1180.20">
    <property type="entry name" value="Dihydroxyacetone kinase, domain 2"/>
    <property type="match status" value="1"/>
</dbReference>
<comment type="pathway">
    <text evidence="2">Polyol metabolism; glycerol fermentation; glycerone phosphate from glycerol (oxidative route): step 2/2.</text>
</comment>
<dbReference type="GO" id="GO:0050354">
    <property type="term" value="F:triokinase activity"/>
    <property type="evidence" value="ECO:0007669"/>
    <property type="project" value="UniProtKB-EC"/>
</dbReference>
<evidence type="ECO:0000256" key="10">
    <source>
        <dbReference type="ARBA" id="ARBA00048898"/>
    </source>
</evidence>
<feature type="domain" description="DhaK" evidence="13">
    <location>
        <begin position="8"/>
        <end position="381"/>
    </location>
</feature>
<dbReference type="Proteomes" id="UP000077671">
    <property type="component" value="Unassembled WGS sequence"/>
</dbReference>
<accession>A0A177UPA7</accession>
<evidence type="ECO:0000256" key="5">
    <source>
        <dbReference type="ARBA" id="ARBA00022741"/>
    </source>
</evidence>
<keyword evidence="17" id="KW-1185">Reference proteome</keyword>
<evidence type="ECO:0000259" key="13">
    <source>
        <dbReference type="PROSITE" id="PS51481"/>
    </source>
</evidence>
<evidence type="ECO:0000256" key="9">
    <source>
        <dbReference type="ARBA" id="ARBA00047974"/>
    </source>
</evidence>
<proteinExistence type="inferred from homology"/>
<reference evidence="15" key="2">
    <citation type="journal article" date="2019" name="IMA Fungus">
        <title>Genome sequencing and comparison of five Tilletia species to identify candidate genes for the detection of regulated species infecting wheat.</title>
        <authorList>
            <person name="Nguyen H.D.T."/>
            <person name="Sultana T."/>
            <person name="Kesanakurti P."/>
            <person name="Hambleton S."/>
        </authorList>
    </citation>
    <scope>NUCLEOTIDE SEQUENCE</scope>
    <source>
        <strain evidence="15">DAOMC 238032</strain>
    </source>
</reference>
<dbReference type="SMART" id="SM01120">
    <property type="entry name" value="Dak2"/>
    <property type="match status" value="1"/>
</dbReference>
<evidence type="ECO:0000256" key="1">
    <source>
        <dbReference type="ARBA" id="ARBA00003264"/>
    </source>
</evidence>
<name>A0A177UPA7_9BASI</name>
<dbReference type="SUPFAM" id="SSF82549">
    <property type="entry name" value="DAK1/DegV-like"/>
    <property type="match status" value="1"/>
</dbReference>
<dbReference type="EMBL" id="CAJHJG010000997">
    <property type="protein sequence ID" value="CAD6907885.1"/>
    <property type="molecule type" value="Genomic_DNA"/>
</dbReference>
<keyword evidence="8" id="KW-0067">ATP-binding</keyword>
<dbReference type="Proteomes" id="UP000836402">
    <property type="component" value="Unassembled WGS sequence"/>
</dbReference>
<feature type="region of interest" description="Disordered" evidence="11">
    <location>
        <begin position="617"/>
        <end position="641"/>
    </location>
</feature>
<dbReference type="Pfam" id="PF02734">
    <property type="entry name" value="Dak2"/>
    <property type="match status" value="1"/>
</dbReference>
<dbReference type="AlphaFoldDB" id="A0A177UPA7"/>
<dbReference type="EMBL" id="LWDD02000180">
    <property type="protein sequence ID" value="KAE8263011.1"/>
    <property type="molecule type" value="Genomic_DNA"/>
</dbReference>
<evidence type="ECO:0000259" key="12">
    <source>
        <dbReference type="PROSITE" id="PS51480"/>
    </source>
</evidence>
<comment type="similarity">
    <text evidence="3">Belongs to the dihydroxyacetone kinase (DAK) family.</text>
</comment>
<dbReference type="GO" id="GO:0005829">
    <property type="term" value="C:cytosol"/>
    <property type="evidence" value="ECO:0007669"/>
    <property type="project" value="TreeGrafter"/>
</dbReference>
<dbReference type="SUPFAM" id="SSF101473">
    <property type="entry name" value="DhaL-like"/>
    <property type="match status" value="1"/>
</dbReference>
<dbReference type="PROSITE" id="PS51481">
    <property type="entry name" value="DHAK"/>
    <property type="match status" value="1"/>
</dbReference>
<evidence type="ECO:0008006" key="18">
    <source>
        <dbReference type="Google" id="ProtNLM"/>
    </source>
</evidence>
<dbReference type="GO" id="GO:0019588">
    <property type="term" value="P:anaerobic glycerol catabolic process"/>
    <property type="evidence" value="ECO:0007669"/>
    <property type="project" value="UniProtKB-UniPathway"/>
</dbReference>
<keyword evidence="4" id="KW-0808">Transferase</keyword>
<dbReference type="FunFam" id="1.25.40.340:FF:000001">
    <property type="entry name" value="Dihydroxyacetone kinase 1"/>
    <property type="match status" value="1"/>
</dbReference>
<gene>
    <name evidence="15" type="ORF">A4X03_0g2000</name>
    <name evidence="14" type="ORF">JKIAZH3_G2005</name>
</gene>
<dbReference type="PANTHER" id="PTHR28629:SF14">
    <property type="entry name" value="DIHYDROXYACETONE KINASE 1"/>
    <property type="match status" value="1"/>
</dbReference>
<dbReference type="PANTHER" id="PTHR28629">
    <property type="entry name" value="TRIOKINASE/FMN CYCLASE"/>
    <property type="match status" value="1"/>
</dbReference>
<comment type="catalytic activity">
    <reaction evidence="9">
        <text>D-glyceraldehyde + ATP = D-glyceraldehyde 3-phosphate + ADP + H(+)</text>
        <dbReference type="Rhea" id="RHEA:13941"/>
        <dbReference type="ChEBI" id="CHEBI:15378"/>
        <dbReference type="ChEBI" id="CHEBI:17378"/>
        <dbReference type="ChEBI" id="CHEBI:30616"/>
        <dbReference type="ChEBI" id="CHEBI:59776"/>
        <dbReference type="ChEBI" id="CHEBI:456216"/>
        <dbReference type="EC" id="2.7.1.28"/>
    </reaction>
</comment>
<reference evidence="15" key="1">
    <citation type="submission" date="2016-04" db="EMBL/GenBank/DDBJ databases">
        <authorList>
            <person name="Nguyen H.D."/>
            <person name="Kesanakurti P."/>
            <person name="Cullis J."/>
            <person name="Levesque C.A."/>
            <person name="Hambleton S."/>
        </authorList>
    </citation>
    <scope>NUCLEOTIDE SEQUENCE</scope>
    <source>
        <strain evidence="15">DAOMC 238032</strain>
    </source>
</reference>
<organism evidence="15 16">
    <name type="scientific">Tilletia caries</name>
    <name type="common">wheat bunt fungus</name>
    <dbReference type="NCBI Taxonomy" id="13290"/>
    <lineage>
        <taxon>Eukaryota</taxon>
        <taxon>Fungi</taxon>
        <taxon>Dikarya</taxon>
        <taxon>Basidiomycota</taxon>
        <taxon>Ustilaginomycotina</taxon>
        <taxon>Exobasidiomycetes</taxon>
        <taxon>Tilletiales</taxon>
        <taxon>Tilletiaceae</taxon>
        <taxon>Tilletia</taxon>
    </lineage>
</organism>
<comment type="catalytic activity">
    <reaction evidence="10">
        <text>dihydroxyacetone + ATP = dihydroxyacetone phosphate + ADP + H(+)</text>
        <dbReference type="Rhea" id="RHEA:15773"/>
        <dbReference type="ChEBI" id="CHEBI:15378"/>
        <dbReference type="ChEBI" id="CHEBI:16016"/>
        <dbReference type="ChEBI" id="CHEBI:30616"/>
        <dbReference type="ChEBI" id="CHEBI:57642"/>
        <dbReference type="ChEBI" id="CHEBI:456216"/>
        <dbReference type="EC" id="2.7.1.29"/>
    </reaction>
</comment>
<comment type="caution">
    <text evidence="15">The sequence shown here is derived from an EMBL/GenBank/DDBJ whole genome shotgun (WGS) entry which is preliminary data.</text>
</comment>
<keyword evidence="7" id="KW-0319">Glycerol metabolism</keyword>
<evidence type="ECO:0000313" key="14">
    <source>
        <dbReference type="EMBL" id="CAD6907885.1"/>
    </source>
</evidence>
<dbReference type="InterPro" id="IPR004006">
    <property type="entry name" value="DhaK_dom"/>
</dbReference>
<protein>
    <recommendedName>
        <fullName evidence="18">Dihydroxyacetone kinase</fullName>
    </recommendedName>
</protein>
<dbReference type="Gene3D" id="1.25.40.340">
    <property type="match status" value="1"/>
</dbReference>
<evidence type="ECO:0000256" key="3">
    <source>
        <dbReference type="ARBA" id="ARBA00008757"/>
    </source>
</evidence>
<comment type="function">
    <text evidence="1">Catalyzes both the phosphorylation of dihydroxyacetone and of glyceraldehyde.</text>
</comment>
<dbReference type="GO" id="GO:0005524">
    <property type="term" value="F:ATP binding"/>
    <property type="evidence" value="ECO:0007669"/>
    <property type="project" value="UniProtKB-KW"/>
</dbReference>
<dbReference type="PROSITE" id="PS51480">
    <property type="entry name" value="DHAL"/>
    <property type="match status" value="1"/>
</dbReference>
<evidence type="ECO:0000256" key="7">
    <source>
        <dbReference type="ARBA" id="ARBA00022798"/>
    </source>
</evidence>